<dbReference type="PANTHER" id="PTHR43784">
    <property type="entry name" value="GDSL-LIKE LIPASE/ACYLHYDROLASE, PUTATIVE (AFU_ORTHOLOGUE AFUA_2G00820)-RELATED"/>
    <property type="match status" value="1"/>
</dbReference>
<proteinExistence type="predicted"/>
<evidence type="ECO:0000313" key="3">
    <source>
        <dbReference type="Proteomes" id="UP000295198"/>
    </source>
</evidence>
<dbReference type="PANTHER" id="PTHR43784:SF2">
    <property type="entry name" value="GDSL-LIKE LIPASE_ACYLHYDROLASE, PUTATIVE (AFU_ORTHOLOGUE AFUA_2G00820)-RELATED"/>
    <property type="match status" value="1"/>
</dbReference>
<feature type="domain" description="SGNH hydrolase-type esterase" evidence="1">
    <location>
        <begin position="8"/>
        <end position="182"/>
    </location>
</feature>
<dbReference type="Pfam" id="PF13472">
    <property type="entry name" value="Lipase_GDSL_2"/>
    <property type="match status" value="1"/>
</dbReference>
<evidence type="ECO:0000313" key="2">
    <source>
        <dbReference type="EMBL" id="RYP85368.1"/>
    </source>
</evidence>
<dbReference type="EMBL" id="SDKM01000017">
    <property type="protein sequence ID" value="RYP85368.1"/>
    <property type="molecule type" value="Genomic_DNA"/>
</dbReference>
<dbReference type="Gene3D" id="3.40.50.1110">
    <property type="entry name" value="SGNH hydrolase"/>
    <property type="match status" value="1"/>
</dbReference>
<keyword evidence="3" id="KW-1185">Reference proteome</keyword>
<reference evidence="2 3" key="1">
    <citation type="submission" date="2019-01" db="EMBL/GenBank/DDBJ databases">
        <title>Nocardioides guangzhouensis sp. nov., an actinobacterium isolated from soil.</title>
        <authorList>
            <person name="Fu Y."/>
            <person name="Cai Y."/>
            <person name="Lin Z."/>
            <person name="Chen P."/>
        </authorList>
    </citation>
    <scope>NUCLEOTIDE SEQUENCE [LARGE SCALE GENOMIC DNA]</scope>
    <source>
        <strain evidence="2 3">130</strain>
    </source>
</reference>
<dbReference type="AlphaFoldDB" id="A0A4Q4ZCF2"/>
<dbReference type="InterPro" id="IPR036514">
    <property type="entry name" value="SGNH_hydro_sf"/>
</dbReference>
<dbReference type="CDD" id="cd01832">
    <property type="entry name" value="SGNH_hydrolase_like_1"/>
    <property type="match status" value="1"/>
</dbReference>
<dbReference type="SUPFAM" id="SSF52266">
    <property type="entry name" value="SGNH hydrolase"/>
    <property type="match status" value="1"/>
</dbReference>
<dbReference type="InterPro" id="IPR053140">
    <property type="entry name" value="GDSL_Rv0518-like"/>
</dbReference>
<comment type="caution">
    <text evidence="2">The sequence shown here is derived from an EMBL/GenBank/DDBJ whole genome shotgun (WGS) entry which is preliminary data.</text>
</comment>
<name>A0A4Q4ZCF2_9ACTN</name>
<protein>
    <submittedName>
        <fullName evidence="2">SGNH/GDSL hydrolase family protein</fullName>
    </submittedName>
</protein>
<dbReference type="RefSeq" id="WP_134717885.1">
    <property type="nucleotide sequence ID" value="NZ_SDKM01000017.1"/>
</dbReference>
<organism evidence="2 3">
    <name type="scientific">Nocardioides guangzhouensis</name>
    <dbReference type="NCBI Taxonomy" id="2497878"/>
    <lineage>
        <taxon>Bacteria</taxon>
        <taxon>Bacillati</taxon>
        <taxon>Actinomycetota</taxon>
        <taxon>Actinomycetes</taxon>
        <taxon>Propionibacteriales</taxon>
        <taxon>Nocardioidaceae</taxon>
        <taxon>Nocardioides</taxon>
    </lineage>
</organism>
<gene>
    <name evidence="2" type="ORF">EKO23_12875</name>
</gene>
<keyword evidence="2" id="KW-0378">Hydrolase</keyword>
<sequence length="253" mass="28270">MEFHRYVALGDSFTEGVGDPDPERPNGLRGWADRVAEVLATRTDDFGYANLAIRGRKVDAILAEQLEPALALAPDLVTVYAGANDIMRPKVDLDALVGRYDEALGRLAATGARLLVWTAFDPGGSAIYRPMRGRFALYNELVREAADRHGATIVDYWRMREYRDWRYWDIDRMHMGPAGHALMATRVLDVLGIPHDLPAPELAELVAASPAERRRANLAWTRAHAVPWVHRRLTGRSSGDTVRPRRPDLGPVE</sequence>
<accession>A0A4Q4ZCF2</accession>
<dbReference type="GO" id="GO:0016787">
    <property type="term" value="F:hydrolase activity"/>
    <property type="evidence" value="ECO:0007669"/>
    <property type="project" value="UniProtKB-KW"/>
</dbReference>
<dbReference type="OrthoDB" id="3465773at2"/>
<dbReference type="InterPro" id="IPR013830">
    <property type="entry name" value="SGNH_hydro"/>
</dbReference>
<evidence type="ECO:0000259" key="1">
    <source>
        <dbReference type="Pfam" id="PF13472"/>
    </source>
</evidence>
<dbReference type="Proteomes" id="UP000295198">
    <property type="component" value="Unassembled WGS sequence"/>
</dbReference>